<evidence type="ECO:0000313" key="2">
    <source>
        <dbReference type="Proteomes" id="UP000218811"/>
    </source>
</evidence>
<dbReference type="AlphaFoldDB" id="A0A2H3IZ11"/>
<sequence length="76" mass="8284">MLRDRAVHDATRVLRDHGCASGAPSVEMPPADSRNDCPPMLRPIYEPTAGVPLQSASTQLVSVFGLSVFDDRDPRH</sequence>
<dbReference type="Proteomes" id="UP000218811">
    <property type="component" value="Unassembled WGS sequence"/>
</dbReference>
<dbReference type="EMBL" id="KB467843">
    <property type="protein sequence ID" value="PCH35186.1"/>
    <property type="molecule type" value="Genomic_DNA"/>
</dbReference>
<proteinExistence type="predicted"/>
<accession>A0A2H3IZ11</accession>
<gene>
    <name evidence="1" type="ORF">WOLCODRAFT_155861</name>
</gene>
<organism evidence="1 2">
    <name type="scientific">Wolfiporia cocos (strain MD-104)</name>
    <name type="common">Brown rot fungus</name>
    <dbReference type="NCBI Taxonomy" id="742152"/>
    <lineage>
        <taxon>Eukaryota</taxon>
        <taxon>Fungi</taxon>
        <taxon>Dikarya</taxon>
        <taxon>Basidiomycota</taxon>
        <taxon>Agaricomycotina</taxon>
        <taxon>Agaricomycetes</taxon>
        <taxon>Polyporales</taxon>
        <taxon>Phaeolaceae</taxon>
        <taxon>Wolfiporia</taxon>
    </lineage>
</organism>
<protein>
    <submittedName>
        <fullName evidence="1">Uncharacterized protein</fullName>
    </submittedName>
</protein>
<reference evidence="1 2" key="1">
    <citation type="journal article" date="2012" name="Science">
        <title>The Paleozoic origin of enzymatic lignin decomposition reconstructed from 31 fungal genomes.</title>
        <authorList>
            <person name="Floudas D."/>
            <person name="Binder M."/>
            <person name="Riley R."/>
            <person name="Barry K."/>
            <person name="Blanchette R.A."/>
            <person name="Henrissat B."/>
            <person name="Martinez A.T."/>
            <person name="Otillar R."/>
            <person name="Spatafora J.W."/>
            <person name="Yadav J.S."/>
            <person name="Aerts A."/>
            <person name="Benoit I."/>
            <person name="Boyd A."/>
            <person name="Carlson A."/>
            <person name="Copeland A."/>
            <person name="Coutinho P.M."/>
            <person name="de Vries R.P."/>
            <person name="Ferreira P."/>
            <person name="Findley K."/>
            <person name="Foster B."/>
            <person name="Gaskell J."/>
            <person name="Glotzer D."/>
            <person name="Gorecki P."/>
            <person name="Heitman J."/>
            <person name="Hesse C."/>
            <person name="Hori C."/>
            <person name="Igarashi K."/>
            <person name="Jurgens J.A."/>
            <person name="Kallen N."/>
            <person name="Kersten P."/>
            <person name="Kohler A."/>
            <person name="Kuees U."/>
            <person name="Kumar T.K.A."/>
            <person name="Kuo A."/>
            <person name="LaButti K."/>
            <person name="Larrondo L.F."/>
            <person name="Lindquist E."/>
            <person name="Ling A."/>
            <person name="Lombard V."/>
            <person name="Lucas S."/>
            <person name="Lundell T."/>
            <person name="Martin R."/>
            <person name="McLaughlin D.J."/>
            <person name="Morgenstern I."/>
            <person name="Morin E."/>
            <person name="Murat C."/>
            <person name="Nagy L.G."/>
            <person name="Nolan M."/>
            <person name="Ohm R.A."/>
            <person name="Patyshakuliyeva A."/>
            <person name="Rokas A."/>
            <person name="Ruiz-Duenas F.J."/>
            <person name="Sabat G."/>
            <person name="Salamov A."/>
            <person name="Samejima M."/>
            <person name="Schmutz J."/>
            <person name="Slot J.C."/>
            <person name="St John F."/>
            <person name="Stenlid J."/>
            <person name="Sun H."/>
            <person name="Sun S."/>
            <person name="Syed K."/>
            <person name="Tsang A."/>
            <person name="Wiebenga A."/>
            <person name="Young D."/>
            <person name="Pisabarro A."/>
            <person name="Eastwood D.C."/>
            <person name="Martin F."/>
            <person name="Cullen D."/>
            <person name="Grigoriev I.V."/>
            <person name="Hibbett D.S."/>
        </authorList>
    </citation>
    <scope>NUCLEOTIDE SEQUENCE [LARGE SCALE GENOMIC DNA]</scope>
    <source>
        <strain evidence="1 2">MD-104</strain>
    </source>
</reference>
<evidence type="ECO:0000313" key="1">
    <source>
        <dbReference type="EMBL" id="PCH35186.1"/>
    </source>
</evidence>
<name>A0A2H3IZ11_WOLCO</name>
<keyword evidence="2" id="KW-1185">Reference proteome</keyword>